<evidence type="ECO:0000313" key="2">
    <source>
        <dbReference type="EMBL" id="VXC38919.1"/>
    </source>
</evidence>
<dbReference type="Proteomes" id="UP000433089">
    <property type="component" value="Unassembled WGS sequence"/>
</dbReference>
<accession>A0A6M9EID3</accession>
<dbReference type="SUPFAM" id="SSF55729">
    <property type="entry name" value="Acyl-CoA N-acyltransferases (Nat)"/>
    <property type="match status" value="1"/>
</dbReference>
<feature type="domain" description="N-acetyltransferase" evidence="1">
    <location>
        <begin position="2"/>
        <end position="154"/>
    </location>
</feature>
<evidence type="ECO:0000259" key="1">
    <source>
        <dbReference type="PROSITE" id="PS51186"/>
    </source>
</evidence>
<gene>
    <name evidence="2" type="primary">yycN</name>
    <name evidence="2" type="ORF">BACI348_51076</name>
</gene>
<dbReference type="PANTHER" id="PTHR43259">
    <property type="entry name" value="SPT10P"/>
    <property type="match status" value="1"/>
</dbReference>
<dbReference type="PROSITE" id="PS51186">
    <property type="entry name" value="GNAT"/>
    <property type="match status" value="1"/>
</dbReference>
<dbReference type="KEGG" id="balt:CFN77_19420"/>
<dbReference type="Gene3D" id="3.40.630.30">
    <property type="match status" value="1"/>
</dbReference>
<dbReference type="CDD" id="cd04301">
    <property type="entry name" value="NAT_SF"/>
    <property type="match status" value="1"/>
</dbReference>
<dbReference type="GO" id="GO:0016747">
    <property type="term" value="F:acyltransferase activity, transferring groups other than amino-acyl groups"/>
    <property type="evidence" value="ECO:0007669"/>
    <property type="project" value="InterPro"/>
</dbReference>
<dbReference type="Pfam" id="PF00583">
    <property type="entry name" value="Acetyltransf_1"/>
    <property type="match status" value="1"/>
</dbReference>
<dbReference type="EC" id="2.3.1.-" evidence="2"/>
<keyword evidence="2" id="KW-0012">Acyltransferase</keyword>
<dbReference type="InterPro" id="IPR052829">
    <property type="entry name" value="N-acetyltransferase_domain"/>
</dbReference>
<dbReference type="AlphaFoldDB" id="A0A1K2BRW5"/>
<accession>A0A653Y8K7</accession>
<proteinExistence type="predicted"/>
<dbReference type="InterPro" id="IPR016181">
    <property type="entry name" value="Acyl_CoA_acyltransferase"/>
</dbReference>
<dbReference type="PANTHER" id="PTHR43259:SF1">
    <property type="entry name" value="N-ACETYLTRANSFERASE DOMAIN-CONTAINING PROTEIN"/>
    <property type="match status" value="1"/>
</dbReference>
<dbReference type="RefSeq" id="WP_017368440.1">
    <property type="nucleotide sequence ID" value="NZ_BPWB01000001.1"/>
</dbReference>
<dbReference type="EMBL" id="CABWLH010000010">
    <property type="protein sequence ID" value="VXC38919.1"/>
    <property type="molecule type" value="Genomic_DNA"/>
</dbReference>
<keyword evidence="2" id="KW-0808">Transferase</keyword>
<name>A0A1K2BRW5_BACAB</name>
<accession>A0A1K2BRW5</accession>
<protein>
    <submittedName>
        <fullName evidence="2">Putative N-acetyltransferase</fullName>
        <ecNumber evidence="2">2.3.1.-</ecNumber>
    </submittedName>
</protein>
<reference evidence="2 3" key="1">
    <citation type="submission" date="2019-10" db="EMBL/GenBank/DDBJ databases">
        <authorList>
            <person name="Karimi E."/>
        </authorList>
    </citation>
    <scope>NUCLEOTIDE SEQUENCE [LARGE SCALE GENOMIC DNA]</scope>
    <source>
        <strain evidence="2">Bacillus sp. 348</strain>
    </source>
</reference>
<sequence>MVTLLPMSQTDYDVLIEKAIKRYAEEKVHAGTWNQEEAQKNAEEQFDRLLPEGLQTEDHELWNILHGEEAIGWVWLCYDPDHPQHEGFIYNFILFEAYRGKGLAKQAMTALEEQAKSLGVKKLSLHVFAHNQIARSLYEKTGFAETGIYMSKPL</sequence>
<organism evidence="2 3">
    <name type="scientific">Bacillus altitudinis</name>
    <dbReference type="NCBI Taxonomy" id="293387"/>
    <lineage>
        <taxon>Bacteria</taxon>
        <taxon>Bacillati</taxon>
        <taxon>Bacillota</taxon>
        <taxon>Bacilli</taxon>
        <taxon>Bacillales</taxon>
        <taxon>Bacillaceae</taxon>
        <taxon>Bacillus</taxon>
    </lineage>
</organism>
<evidence type="ECO:0000313" key="3">
    <source>
        <dbReference type="Proteomes" id="UP000433089"/>
    </source>
</evidence>
<dbReference type="InterPro" id="IPR000182">
    <property type="entry name" value="GNAT_dom"/>
</dbReference>